<protein>
    <submittedName>
        <fullName evidence="1">Uncharacterized protein</fullName>
    </submittedName>
</protein>
<sequence>MVISLLQALQNPKLGLLMVLCSVHNDSCLLHIANSDNHDLASLPSQHLSPNNLKEFIGPIEKLMASRFFVEPTRNCTKKSPWRIENLKD</sequence>
<proteinExistence type="predicted"/>
<gene>
    <name evidence="1" type="ORF">EUGRSUZ_G03153</name>
</gene>
<dbReference type="AlphaFoldDB" id="A0A059BIT1"/>
<evidence type="ECO:0000313" key="1">
    <source>
        <dbReference type="EMBL" id="KCW65801.1"/>
    </source>
</evidence>
<reference evidence="1" key="1">
    <citation type="submission" date="2013-07" db="EMBL/GenBank/DDBJ databases">
        <title>The genome of Eucalyptus grandis.</title>
        <authorList>
            <person name="Schmutz J."/>
            <person name="Hayes R."/>
            <person name="Myburg A."/>
            <person name="Tuskan G."/>
            <person name="Grattapaglia D."/>
            <person name="Rokhsar D.S."/>
        </authorList>
    </citation>
    <scope>NUCLEOTIDE SEQUENCE</scope>
    <source>
        <tissue evidence="1">Leaf extractions</tissue>
    </source>
</reference>
<name>A0A059BIT1_EUCGR</name>
<dbReference type="InParanoid" id="A0A059BIT1"/>
<dbReference type="EMBL" id="KK198759">
    <property type="protein sequence ID" value="KCW65801.1"/>
    <property type="molecule type" value="Genomic_DNA"/>
</dbReference>
<accession>A0A059BIT1</accession>
<dbReference type="Gramene" id="KCW65801">
    <property type="protein sequence ID" value="KCW65801"/>
    <property type="gene ID" value="EUGRSUZ_G03153"/>
</dbReference>
<organism evidence="1">
    <name type="scientific">Eucalyptus grandis</name>
    <name type="common">Flooded gum</name>
    <dbReference type="NCBI Taxonomy" id="71139"/>
    <lineage>
        <taxon>Eukaryota</taxon>
        <taxon>Viridiplantae</taxon>
        <taxon>Streptophyta</taxon>
        <taxon>Embryophyta</taxon>
        <taxon>Tracheophyta</taxon>
        <taxon>Spermatophyta</taxon>
        <taxon>Magnoliopsida</taxon>
        <taxon>eudicotyledons</taxon>
        <taxon>Gunneridae</taxon>
        <taxon>Pentapetalae</taxon>
        <taxon>rosids</taxon>
        <taxon>malvids</taxon>
        <taxon>Myrtales</taxon>
        <taxon>Myrtaceae</taxon>
        <taxon>Myrtoideae</taxon>
        <taxon>Eucalypteae</taxon>
        <taxon>Eucalyptus</taxon>
    </lineage>
</organism>